<reference evidence="3" key="1">
    <citation type="submission" date="2020-05" db="EMBL/GenBank/DDBJ databases">
        <authorList>
            <person name="Chiriac C."/>
            <person name="Salcher M."/>
            <person name="Ghai R."/>
            <person name="Kavagutti S V."/>
        </authorList>
    </citation>
    <scope>NUCLEOTIDE SEQUENCE</scope>
</reference>
<dbReference type="Pfam" id="PF04982">
    <property type="entry name" value="TM_HPP"/>
    <property type="match status" value="1"/>
</dbReference>
<sequence length="192" mass="20394">MAKPPSNSALATYISRMKGGAPPERIAPSPWVVVRTWVVVLGAVGLLSMPHYYFHWAWANDLFIVTAFGSSIVLLFGAPRAAFSQPRNVILGHAIGAICGVAAFKLLGDHQVIACAIALATTVIGMQLAHALHPPSGATALFAVIGGPAVTGLGFWFVVMPILVGMSLLVLLAVLINNAFKTPSHHYPVHWW</sequence>
<feature type="transmembrane region" description="Helical" evidence="1">
    <location>
        <begin position="62"/>
        <end position="83"/>
    </location>
</feature>
<feature type="transmembrane region" description="Helical" evidence="1">
    <location>
        <begin position="112"/>
        <end position="133"/>
    </location>
</feature>
<dbReference type="InterPro" id="IPR058581">
    <property type="entry name" value="TM_HPP"/>
</dbReference>
<keyword evidence="1" id="KW-0472">Membrane</keyword>
<dbReference type="PANTHER" id="PTHR33741:SF5">
    <property type="entry name" value="TRANSMEMBRANE PROTEIN DDB_G0269096-RELATED"/>
    <property type="match status" value="1"/>
</dbReference>
<dbReference type="AlphaFoldDB" id="A0A6J7EB74"/>
<feature type="transmembrane region" description="Helical" evidence="1">
    <location>
        <begin position="32"/>
        <end position="50"/>
    </location>
</feature>
<dbReference type="PANTHER" id="PTHR33741">
    <property type="entry name" value="TRANSMEMBRANE PROTEIN DDB_G0269096-RELATED"/>
    <property type="match status" value="1"/>
</dbReference>
<proteinExistence type="predicted"/>
<evidence type="ECO:0000256" key="1">
    <source>
        <dbReference type="SAM" id="Phobius"/>
    </source>
</evidence>
<protein>
    <submittedName>
        <fullName evidence="3">Unannotated protein</fullName>
    </submittedName>
</protein>
<dbReference type="EMBL" id="CAFBLM010000089">
    <property type="protein sequence ID" value="CAB4880442.1"/>
    <property type="molecule type" value="Genomic_DNA"/>
</dbReference>
<organism evidence="3">
    <name type="scientific">freshwater metagenome</name>
    <dbReference type="NCBI Taxonomy" id="449393"/>
    <lineage>
        <taxon>unclassified sequences</taxon>
        <taxon>metagenomes</taxon>
        <taxon>ecological metagenomes</taxon>
    </lineage>
</organism>
<accession>A0A6J7EB74</accession>
<evidence type="ECO:0000313" key="3">
    <source>
        <dbReference type="EMBL" id="CAB4880442.1"/>
    </source>
</evidence>
<dbReference type="InterPro" id="IPR007065">
    <property type="entry name" value="HPP"/>
</dbReference>
<name>A0A6J7EB74_9ZZZZ</name>
<gene>
    <name evidence="3" type="ORF">UFOPK3401_01396</name>
</gene>
<evidence type="ECO:0000259" key="2">
    <source>
        <dbReference type="Pfam" id="PF04982"/>
    </source>
</evidence>
<keyword evidence="1" id="KW-0812">Transmembrane</keyword>
<feature type="domain" description="HPP transmembrane region" evidence="2">
    <location>
        <begin position="33"/>
        <end position="187"/>
    </location>
</feature>
<keyword evidence="1" id="KW-1133">Transmembrane helix</keyword>
<feature type="transmembrane region" description="Helical" evidence="1">
    <location>
        <begin position="153"/>
        <end position="176"/>
    </location>
</feature>
<feature type="transmembrane region" description="Helical" evidence="1">
    <location>
        <begin position="89"/>
        <end position="107"/>
    </location>
</feature>